<proteinExistence type="predicted"/>
<protein>
    <recommendedName>
        <fullName evidence="2">ArnR1-like winged helix-turn-helix domain-containing protein</fullName>
    </recommendedName>
</protein>
<accession>A0A7G9Z0I6</accession>
<dbReference type="CDD" id="cd00090">
    <property type="entry name" value="HTH_ARSR"/>
    <property type="match status" value="1"/>
</dbReference>
<dbReference type="Pfam" id="PF07381">
    <property type="entry name" value="EarA"/>
    <property type="match status" value="1"/>
</dbReference>
<dbReference type="InterPro" id="IPR036388">
    <property type="entry name" value="WH-like_DNA-bd_sf"/>
</dbReference>
<dbReference type="EMBL" id="MT631550">
    <property type="protein sequence ID" value="QNO53770.1"/>
    <property type="molecule type" value="Genomic_DNA"/>
</dbReference>
<dbReference type="SUPFAM" id="SSF46785">
    <property type="entry name" value="Winged helix' DNA-binding domain"/>
    <property type="match status" value="1"/>
</dbReference>
<reference evidence="1" key="1">
    <citation type="submission" date="2020-06" db="EMBL/GenBank/DDBJ databases">
        <title>Unique genomic features of the anaerobic methanotrophic archaea.</title>
        <authorList>
            <person name="Chadwick G.L."/>
            <person name="Skennerton C.T."/>
            <person name="Laso-Perez R."/>
            <person name="Leu A.O."/>
            <person name="Speth D.R."/>
            <person name="Yu H."/>
            <person name="Morgan-Lang C."/>
            <person name="Hatzenpichler R."/>
            <person name="Goudeau D."/>
            <person name="Malmstrom R."/>
            <person name="Brazelton W.J."/>
            <person name="Woyke T."/>
            <person name="Hallam S.J."/>
            <person name="Tyson G.W."/>
            <person name="Wegener G."/>
            <person name="Boetius A."/>
            <person name="Orphan V."/>
        </authorList>
    </citation>
    <scope>NUCLEOTIDE SEQUENCE</scope>
</reference>
<dbReference type="AlphaFoldDB" id="A0A7G9Z0I6"/>
<name>A0A7G9Z0I6_9EURY</name>
<evidence type="ECO:0000313" key="1">
    <source>
        <dbReference type="EMBL" id="QNO53770.1"/>
    </source>
</evidence>
<gene>
    <name evidence="1" type="ORF">JMICBFOL_00019</name>
</gene>
<dbReference type="Gene3D" id="1.10.10.10">
    <property type="entry name" value="Winged helix-like DNA-binding domain superfamily/Winged helix DNA-binding domain"/>
    <property type="match status" value="1"/>
</dbReference>
<dbReference type="InterPro" id="IPR010863">
    <property type="entry name" value="EarA-like"/>
</dbReference>
<sequence length="103" mass="11680">MFDRSKKAGLGDVSQSLRKSRVRSEIMMYLYNNYPEASHPAEIAKNTGIDSKNVLKGLRGTGWLNVAKSLLKQGVVEEIERENETYYRLSERGKSLVESQQEA</sequence>
<organism evidence="1">
    <name type="scientific">Candidatus Methanophagaceae archaeon ANME-1 ERB6</name>
    <dbReference type="NCBI Taxonomy" id="2759912"/>
    <lineage>
        <taxon>Archaea</taxon>
        <taxon>Methanobacteriati</taxon>
        <taxon>Methanobacteriota</taxon>
        <taxon>Stenosarchaea group</taxon>
        <taxon>Methanomicrobia</taxon>
        <taxon>Candidatus Methanophagales</taxon>
        <taxon>Candidatus Methanophagaceae</taxon>
    </lineage>
</organism>
<evidence type="ECO:0008006" key="2">
    <source>
        <dbReference type="Google" id="ProtNLM"/>
    </source>
</evidence>
<dbReference type="InterPro" id="IPR011991">
    <property type="entry name" value="ArsR-like_HTH"/>
</dbReference>
<dbReference type="InterPro" id="IPR036390">
    <property type="entry name" value="WH_DNA-bd_sf"/>
</dbReference>